<evidence type="ECO:0008006" key="3">
    <source>
        <dbReference type="Google" id="ProtNLM"/>
    </source>
</evidence>
<reference evidence="2" key="1">
    <citation type="submission" date="2018-11" db="EMBL/GenBank/DDBJ databases">
        <title>Proposal to divide the Flavobacteriaceae and reorganize its genera based on Amino Acid Identity values calculated from whole genome sequences.</title>
        <authorList>
            <person name="Nicholson A.C."/>
            <person name="Gulvik C.A."/>
            <person name="Whitney A.M."/>
            <person name="Sheth M."/>
            <person name="Batra D."/>
            <person name="Pryor J."/>
            <person name="Bernardet J.-F."/>
            <person name="Hugo C."/>
            <person name="Kampfer P."/>
            <person name="Newman J.D."/>
            <person name="McQuiston J.R."/>
        </authorList>
    </citation>
    <scope>NUCLEOTIDE SEQUENCE [LARGE SCALE GENOMIC DNA]</scope>
    <source>
        <strain evidence="2">H6466</strain>
    </source>
</reference>
<dbReference type="AlphaFoldDB" id="A0A3G8ZF24"/>
<protein>
    <recommendedName>
        <fullName evidence="3">HEXXH motif domain-containing protein</fullName>
    </recommendedName>
</protein>
<sequence>MNTVNKYFEKLLIEGSEEFELIFRSLLKDYDEDKYYLLEETDVFSEPMLCSFFNSNIILPIDQIITGYHSATNNKINVQSNSKGIVHLPKIGYFYTNIANEDLVLSYLGDDNYNIYFNDVEIDNVCLKKEMYVNDSEIEICISENPSISQFFKDQHEDIKVEESARKSIDLINSAFSLIKEHADFFHEWLCYTLKRIMIFESTQRNSFASIFTLNSAYINIKDEIISKIFFLEEITHQCGHAIFYPISIDRQSFFNYDFNTPMSFFSGIENDDRDVLNAFYSFFPQYYGNYIFDMVLDNGELTLDEKEELIGRFAFRMLKFGNGIAQFDEYGEKIFSEEGHKMFKIFKKGYFDLYNKRKQLFDSKDISGQNYVFDIVTYKKKNSGKSTV</sequence>
<gene>
    <name evidence="1" type="ORF">EIB75_08050</name>
</gene>
<dbReference type="KEGG" id="eva:EIB75_08050"/>
<evidence type="ECO:0000313" key="2">
    <source>
        <dbReference type="Proteomes" id="UP000272316"/>
    </source>
</evidence>
<accession>A0A3G8ZF24</accession>
<dbReference type="RefSeq" id="WP_124986317.1">
    <property type="nucleotide sequence ID" value="NZ_CP034160.1"/>
</dbReference>
<evidence type="ECO:0000313" key="1">
    <source>
        <dbReference type="EMBL" id="AZI55197.1"/>
    </source>
</evidence>
<proteinExistence type="predicted"/>
<dbReference type="EMBL" id="CP034160">
    <property type="protein sequence ID" value="AZI55197.1"/>
    <property type="molecule type" value="Genomic_DNA"/>
</dbReference>
<name>A0A3G8ZF24_9FLAO</name>
<dbReference type="Proteomes" id="UP000272316">
    <property type="component" value="Chromosome"/>
</dbReference>
<organism evidence="1 2">
    <name type="scientific">Epilithonimonas vandammei</name>
    <dbReference type="NCBI Taxonomy" id="2487072"/>
    <lineage>
        <taxon>Bacteria</taxon>
        <taxon>Pseudomonadati</taxon>
        <taxon>Bacteroidota</taxon>
        <taxon>Flavobacteriia</taxon>
        <taxon>Flavobacteriales</taxon>
        <taxon>Weeksellaceae</taxon>
        <taxon>Chryseobacterium group</taxon>
        <taxon>Epilithonimonas</taxon>
    </lineage>
</organism>